<dbReference type="InterPro" id="IPR009057">
    <property type="entry name" value="Homeodomain-like_sf"/>
</dbReference>
<dbReference type="PANTHER" id="PTHR30055:SF234">
    <property type="entry name" value="HTH-TYPE TRANSCRIPTIONAL REGULATOR BETI"/>
    <property type="match status" value="1"/>
</dbReference>
<dbReference type="SUPFAM" id="SSF46689">
    <property type="entry name" value="Homeodomain-like"/>
    <property type="match status" value="1"/>
</dbReference>
<dbReference type="PANTHER" id="PTHR30055">
    <property type="entry name" value="HTH-TYPE TRANSCRIPTIONAL REGULATOR RUTR"/>
    <property type="match status" value="1"/>
</dbReference>
<accession>A0A560BBD1</accession>
<dbReference type="Pfam" id="PF00440">
    <property type="entry name" value="TetR_N"/>
    <property type="match status" value="1"/>
</dbReference>
<dbReference type="PROSITE" id="PS50977">
    <property type="entry name" value="HTH_TETR_2"/>
    <property type="match status" value="1"/>
</dbReference>
<evidence type="ECO:0000259" key="5">
    <source>
        <dbReference type="PROSITE" id="PS50977"/>
    </source>
</evidence>
<protein>
    <submittedName>
        <fullName evidence="6">TetR family transcriptional regulator</fullName>
    </submittedName>
</protein>
<dbReference type="EMBL" id="VITF01000004">
    <property type="protein sequence ID" value="TWA69883.1"/>
    <property type="molecule type" value="Genomic_DNA"/>
</dbReference>
<evidence type="ECO:0000256" key="1">
    <source>
        <dbReference type="ARBA" id="ARBA00023015"/>
    </source>
</evidence>
<dbReference type="AlphaFoldDB" id="A0A560BBD1"/>
<dbReference type="RefSeq" id="WP_145675287.1">
    <property type="nucleotide sequence ID" value="NZ_VITF01000004.1"/>
</dbReference>
<feature type="DNA-binding region" description="H-T-H motif" evidence="4">
    <location>
        <begin position="32"/>
        <end position="51"/>
    </location>
</feature>
<sequence length="223" mass="23292">MPRTIKPSDVRSAEILSAAARLFRQHGAGAVSVDQIAREAGIAKGTVYLHFQSMRDLLARMAEAAVTAMAANVERVIAGHEGPPCETLVLALAALKAVEADNAPLTQALDHPDNVELQERANIALVRKIGPLLAGVIDRGCETGDFAVEDPLSTIQFILAGQALLLGNPRFGWSPDEHGLRLMATLRLTERALGARPDSLVPAFLAVLAGAAPGTAGSGKGPS</sequence>
<evidence type="ECO:0000256" key="4">
    <source>
        <dbReference type="PROSITE-ProRule" id="PRU00335"/>
    </source>
</evidence>
<evidence type="ECO:0000313" key="6">
    <source>
        <dbReference type="EMBL" id="TWA69883.1"/>
    </source>
</evidence>
<feature type="domain" description="HTH tetR-type" evidence="5">
    <location>
        <begin position="9"/>
        <end position="69"/>
    </location>
</feature>
<dbReference type="Proteomes" id="UP000316083">
    <property type="component" value="Unassembled WGS sequence"/>
</dbReference>
<dbReference type="PRINTS" id="PR00455">
    <property type="entry name" value="HTHTETR"/>
</dbReference>
<dbReference type="Gene3D" id="1.10.357.10">
    <property type="entry name" value="Tetracycline Repressor, domain 2"/>
    <property type="match status" value="1"/>
</dbReference>
<proteinExistence type="predicted"/>
<name>A0A560BBD1_AZOBR</name>
<comment type="caution">
    <text evidence="6">The sequence shown here is derived from an EMBL/GenBank/DDBJ whole genome shotgun (WGS) entry which is preliminary data.</text>
</comment>
<gene>
    <name evidence="6" type="ORF">FBZ82_10443</name>
</gene>
<dbReference type="GO" id="GO:0000976">
    <property type="term" value="F:transcription cis-regulatory region binding"/>
    <property type="evidence" value="ECO:0007669"/>
    <property type="project" value="TreeGrafter"/>
</dbReference>
<dbReference type="InterPro" id="IPR001647">
    <property type="entry name" value="HTH_TetR"/>
</dbReference>
<evidence type="ECO:0000256" key="2">
    <source>
        <dbReference type="ARBA" id="ARBA00023125"/>
    </source>
</evidence>
<evidence type="ECO:0000256" key="3">
    <source>
        <dbReference type="ARBA" id="ARBA00023163"/>
    </source>
</evidence>
<evidence type="ECO:0000313" key="7">
    <source>
        <dbReference type="Proteomes" id="UP000316083"/>
    </source>
</evidence>
<dbReference type="InterPro" id="IPR050109">
    <property type="entry name" value="HTH-type_TetR-like_transc_reg"/>
</dbReference>
<dbReference type="GO" id="GO:0003700">
    <property type="term" value="F:DNA-binding transcription factor activity"/>
    <property type="evidence" value="ECO:0007669"/>
    <property type="project" value="TreeGrafter"/>
</dbReference>
<reference evidence="6 7" key="1">
    <citation type="submission" date="2019-06" db="EMBL/GenBank/DDBJ databases">
        <title>Genomic Encyclopedia of Type Strains, Phase IV (KMG-V): Genome sequencing to study the core and pangenomes of soil and plant-associated prokaryotes.</title>
        <authorList>
            <person name="Whitman W."/>
        </authorList>
    </citation>
    <scope>NUCLEOTIDE SEQUENCE [LARGE SCALE GENOMIC DNA]</scope>
    <source>
        <strain evidence="6 7">BR 11796</strain>
    </source>
</reference>
<keyword evidence="2 4" id="KW-0238">DNA-binding</keyword>
<keyword evidence="3" id="KW-0804">Transcription</keyword>
<keyword evidence="1" id="KW-0805">Transcription regulation</keyword>
<organism evidence="6 7">
    <name type="scientific">Azospirillum brasilense</name>
    <dbReference type="NCBI Taxonomy" id="192"/>
    <lineage>
        <taxon>Bacteria</taxon>
        <taxon>Pseudomonadati</taxon>
        <taxon>Pseudomonadota</taxon>
        <taxon>Alphaproteobacteria</taxon>
        <taxon>Rhodospirillales</taxon>
        <taxon>Azospirillaceae</taxon>
        <taxon>Azospirillum</taxon>
    </lineage>
</organism>